<evidence type="ECO:0000256" key="2">
    <source>
        <dbReference type="SAM" id="MobiDB-lite"/>
    </source>
</evidence>
<name>A0ABY8CCV3_9GAMM</name>
<protein>
    <recommendedName>
        <fullName evidence="1">Putative membrane protein insertion efficiency factor</fullName>
    </recommendedName>
</protein>
<dbReference type="PANTHER" id="PTHR33383">
    <property type="entry name" value="MEMBRANE PROTEIN INSERTION EFFICIENCY FACTOR-RELATED"/>
    <property type="match status" value="1"/>
</dbReference>
<evidence type="ECO:0000256" key="3">
    <source>
        <dbReference type="SAM" id="Phobius"/>
    </source>
</evidence>
<feature type="transmembrane region" description="Helical" evidence="3">
    <location>
        <begin position="9"/>
        <end position="29"/>
    </location>
</feature>
<evidence type="ECO:0000313" key="4">
    <source>
        <dbReference type="EMBL" id="WEJ62371.1"/>
    </source>
</evidence>
<dbReference type="NCBIfam" id="TIGR00278">
    <property type="entry name" value="membrane protein insertion efficiency factor YidD"/>
    <property type="match status" value="1"/>
</dbReference>
<proteinExistence type="inferred from homology"/>
<dbReference type="Pfam" id="PF01809">
    <property type="entry name" value="YidD"/>
    <property type="match status" value="1"/>
</dbReference>
<comment type="function">
    <text evidence="1">Could be involved in insertion of integral membrane proteins into the membrane.</text>
</comment>
<keyword evidence="3" id="KW-0812">Transmembrane</keyword>
<keyword evidence="3" id="KW-1133">Transmembrane helix</keyword>
<keyword evidence="1" id="KW-1003">Cell membrane</keyword>
<dbReference type="HAMAP" id="MF_00386">
    <property type="entry name" value="UPF0161_YidD"/>
    <property type="match status" value="1"/>
</dbReference>
<feature type="compositionally biased region" description="Basic and acidic residues" evidence="2">
    <location>
        <begin position="88"/>
        <end position="99"/>
    </location>
</feature>
<dbReference type="EMBL" id="CP102381">
    <property type="protein sequence ID" value="WEJ62371.1"/>
    <property type="molecule type" value="Genomic_DNA"/>
</dbReference>
<accession>A0ABY8CCV3</accession>
<comment type="similarity">
    <text evidence="1">Belongs to the UPF0161 family.</text>
</comment>
<dbReference type="PANTHER" id="PTHR33383:SF1">
    <property type="entry name" value="MEMBRANE PROTEIN INSERTION EFFICIENCY FACTOR-RELATED"/>
    <property type="match status" value="1"/>
</dbReference>
<evidence type="ECO:0000313" key="5">
    <source>
        <dbReference type="Proteomes" id="UP001222275"/>
    </source>
</evidence>
<reference evidence="4 5" key="1">
    <citation type="submission" date="2022-06" db="EMBL/GenBank/DDBJ databases">
        <title>Thiomicrohabdus sp. nov, an obligately chemolithoautotrophic, sulfur-oxidizing bacterium isolated from beach of Guanyin Mountain. Amoy.</title>
        <authorList>
            <person name="Zhu H."/>
        </authorList>
    </citation>
    <scope>NUCLEOTIDE SEQUENCE [LARGE SCALE GENOMIC DNA]</scope>
    <source>
        <strain evidence="4 5">XGS-01</strain>
    </source>
</reference>
<keyword evidence="5" id="KW-1185">Reference proteome</keyword>
<dbReference type="RefSeq" id="WP_275594628.1">
    <property type="nucleotide sequence ID" value="NZ_CP102381.1"/>
</dbReference>
<dbReference type="SMART" id="SM01234">
    <property type="entry name" value="Haemolytic"/>
    <property type="match status" value="1"/>
</dbReference>
<comment type="subcellular location">
    <subcellularLocation>
        <location evidence="1">Cell membrane</location>
        <topology evidence="1">Peripheral membrane protein</topology>
        <orientation evidence="1">Cytoplasmic side</orientation>
    </subcellularLocation>
</comment>
<dbReference type="Proteomes" id="UP001222275">
    <property type="component" value="Chromosome"/>
</dbReference>
<sequence length="99" mass="11084">MPSHFPNPFAWIIILLVRFYQLFISPILGPRCRFYPTCSSYTIEAIKTHGVLCGSWLAIKRIGRCHPGNPGGVDPVPSCGCKSHHKNSQTEDSDKKNDQ</sequence>
<feature type="region of interest" description="Disordered" evidence="2">
    <location>
        <begin position="80"/>
        <end position="99"/>
    </location>
</feature>
<keyword evidence="1 3" id="KW-0472">Membrane</keyword>
<gene>
    <name evidence="4" type="primary">yidD</name>
    <name evidence="4" type="ORF">NR989_10165</name>
</gene>
<organism evidence="4 5">
    <name type="scientific">Thiomicrorhabdus lithotrophica</name>
    <dbReference type="NCBI Taxonomy" id="2949997"/>
    <lineage>
        <taxon>Bacteria</taxon>
        <taxon>Pseudomonadati</taxon>
        <taxon>Pseudomonadota</taxon>
        <taxon>Gammaproteobacteria</taxon>
        <taxon>Thiotrichales</taxon>
        <taxon>Piscirickettsiaceae</taxon>
        <taxon>Thiomicrorhabdus</taxon>
    </lineage>
</organism>
<evidence type="ECO:0000256" key="1">
    <source>
        <dbReference type="HAMAP-Rule" id="MF_00386"/>
    </source>
</evidence>
<dbReference type="InterPro" id="IPR002696">
    <property type="entry name" value="Membr_insert_effic_factor_YidD"/>
</dbReference>